<dbReference type="InterPro" id="IPR020841">
    <property type="entry name" value="PKS_Beta-ketoAc_synthase_dom"/>
</dbReference>
<dbReference type="RefSeq" id="WP_106125093.1">
    <property type="nucleotide sequence ID" value="NZ_PVZG01000002.1"/>
</dbReference>
<dbReference type="InterPro" id="IPR014031">
    <property type="entry name" value="Ketoacyl_synth_C"/>
</dbReference>
<evidence type="ECO:0000256" key="2">
    <source>
        <dbReference type="ARBA" id="ARBA00022553"/>
    </source>
</evidence>
<dbReference type="PANTHER" id="PTHR43775:SF37">
    <property type="entry name" value="SI:DKEY-61P9.11"/>
    <property type="match status" value="1"/>
</dbReference>
<evidence type="ECO:0000256" key="5">
    <source>
        <dbReference type="ARBA" id="ARBA00023098"/>
    </source>
</evidence>
<dbReference type="OrthoDB" id="9778690at2"/>
<organism evidence="9 10">
    <name type="scientific">Pseudosporangium ferrugineum</name>
    <dbReference type="NCBI Taxonomy" id="439699"/>
    <lineage>
        <taxon>Bacteria</taxon>
        <taxon>Bacillati</taxon>
        <taxon>Actinomycetota</taxon>
        <taxon>Actinomycetes</taxon>
        <taxon>Micromonosporales</taxon>
        <taxon>Micromonosporaceae</taxon>
        <taxon>Pseudosporangium</taxon>
    </lineage>
</organism>
<dbReference type="GO" id="GO:0006633">
    <property type="term" value="P:fatty acid biosynthetic process"/>
    <property type="evidence" value="ECO:0007669"/>
    <property type="project" value="InterPro"/>
</dbReference>
<dbReference type="PANTHER" id="PTHR43775">
    <property type="entry name" value="FATTY ACID SYNTHASE"/>
    <property type="match status" value="1"/>
</dbReference>
<evidence type="ECO:0000256" key="1">
    <source>
        <dbReference type="ARBA" id="ARBA00022450"/>
    </source>
</evidence>
<dbReference type="Gene3D" id="3.30.70.3290">
    <property type="match status" value="1"/>
</dbReference>
<dbReference type="Pfam" id="PF16197">
    <property type="entry name" value="KAsynt_C_assoc"/>
    <property type="match status" value="1"/>
</dbReference>
<keyword evidence="1" id="KW-0596">Phosphopantetheine</keyword>
<dbReference type="GO" id="GO:0005886">
    <property type="term" value="C:plasma membrane"/>
    <property type="evidence" value="ECO:0007669"/>
    <property type="project" value="TreeGrafter"/>
</dbReference>
<dbReference type="GO" id="GO:0005737">
    <property type="term" value="C:cytoplasm"/>
    <property type="evidence" value="ECO:0007669"/>
    <property type="project" value="TreeGrafter"/>
</dbReference>
<dbReference type="FunFam" id="3.40.47.10:FF:000042">
    <property type="entry name" value="Polyketide synthase Pks13"/>
    <property type="match status" value="1"/>
</dbReference>
<evidence type="ECO:0000256" key="4">
    <source>
        <dbReference type="ARBA" id="ARBA00022832"/>
    </source>
</evidence>
<evidence type="ECO:0000313" key="10">
    <source>
        <dbReference type="Proteomes" id="UP000239209"/>
    </source>
</evidence>
<dbReference type="InterPro" id="IPR032821">
    <property type="entry name" value="PKS_assoc"/>
</dbReference>
<dbReference type="GO" id="GO:0004312">
    <property type="term" value="F:fatty acid synthase activity"/>
    <property type="evidence" value="ECO:0007669"/>
    <property type="project" value="TreeGrafter"/>
</dbReference>
<keyword evidence="6" id="KW-0511">Multifunctional enzyme</keyword>
<evidence type="ECO:0000256" key="7">
    <source>
        <dbReference type="RuleBase" id="RU003694"/>
    </source>
</evidence>
<dbReference type="InterPro" id="IPR001227">
    <property type="entry name" value="Ac_transferase_dom_sf"/>
</dbReference>
<dbReference type="InterPro" id="IPR014030">
    <property type="entry name" value="Ketoacyl_synth_N"/>
</dbReference>
<dbReference type="Pfam" id="PF02801">
    <property type="entry name" value="Ketoacyl-synt_C"/>
    <property type="match status" value="1"/>
</dbReference>
<protein>
    <submittedName>
        <fullName evidence="9">Ketoacyl-synthetase-like protein</fullName>
    </submittedName>
</protein>
<evidence type="ECO:0000259" key="8">
    <source>
        <dbReference type="PROSITE" id="PS52004"/>
    </source>
</evidence>
<dbReference type="PROSITE" id="PS52004">
    <property type="entry name" value="KS3_2"/>
    <property type="match status" value="1"/>
</dbReference>
<dbReference type="SUPFAM" id="SSF52151">
    <property type="entry name" value="FabD/lysophospholipase-like"/>
    <property type="match status" value="1"/>
</dbReference>
<evidence type="ECO:0000313" key="9">
    <source>
        <dbReference type="EMBL" id="PRY31850.1"/>
    </source>
</evidence>
<dbReference type="AlphaFoldDB" id="A0A2T0SEL8"/>
<dbReference type="InterPro" id="IPR016035">
    <property type="entry name" value="Acyl_Trfase/lysoPLipase"/>
</dbReference>
<keyword evidence="10" id="KW-1185">Reference proteome</keyword>
<evidence type="ECO:0000256" key="6">
    <source>
        <dbReference type="ARBA" id="ARBA00023268"/>
    </source>
</evidence>
<dbReference type="GO" id="GO:0071770">
    <property type="term" value="P:DIM/DIP cell wall layer assembly"/>
    <property type="evidence" value="ECO:0007669"/>
    <property type="project" value="TreeGrafter"/>
</dbReference>
<keyword evidence="2" id="KW-0597">Phosphoprotein</keyword>
<dbReference type="InterPro" id="IPR050091">
    <property type="entry name" value="PKS_NRPS_Biosynth_Enz"/>
</dbReference>
<dbReference type="InterPro" id="IPR018201">
    <property type="entry name" value="Ketoacyl_synth_AS"/>
</dbReference>
<dbReference type="CDD" id="cd00833">
    <property type="entry name" value="PKS"/>
    <property type="match status" value="1"/>
</dbReference>
<dbReference type="Gene3D" id="3.40.366.10">
    <property type="entry name" value="Malonyl-Coenzyme A Acyl Carrier Protein, domain 2"/>
    <property type="match status" value="1"/>
</dbReference>
<sequence>MADDDAGRVAVVGMAARVPGADDDLDLFWDNIEHGVDSVGHFDREELAAWGVAPELLARANLVPAHGVLPDPFRFDAELFGYSPDESALIDPQQRLLLMCAWAALEHAGQPPVAANGNRTGVYVGTGMNVYLIDKVLKHRAAIADAAGLMLVIGNDKDFAGTRIAYKLNLQGPALTLQTACSTSLVAVHTAVQSLLTYETDMALAGAATVAPPSRRAHLYQQGGIFSPDGRCRTFDAAASGTVPGDGVGVVVLKRLEDARRDGDTIHAVIAGTAINNDGSRKTGFTAPGPAGQAAVIRAALAVAGVEPDSIGVVETHGTGTALGDPVEVAGLREVFDTGTRTRQCALTAVKSNIGHLDTAAGVVGLIKMVLALRHRTVPPVAHFETPNPHLALDRTPFRVPAKAEPWEPVGGVRRAGVSAFGIGGTNAHVVLEEALPQPEPAGPAAPQVLLVSARSSDALDRRLHELAEHAERRPGDRFADAAFTLRAGRTPMPWRAAVVADAAGAGRALRAADTRRQLDERRRSRGVVLAFTGRLRPVDTADPVYRAVLDEVAGRVGGLLGADPHAALRDAAPGSDLDRLATFAAAVALARGVLSRGIQPRAVLGPGAGEIAAACVAGVFTVGDAAEALARGGIPAPVAAPAVPVHPGPVAEALTGLDPAACLAVGPALPAPADGVSPVLLAAADHLGLLEAVAGLWQLGFGGPWEPIHDRGRRRIPLPTYPFATHRHVIKEQ</sequence>
<proteinExistence type="inferred from homology"/>
<dbReference type="SUPFAM" id="SSF53901">
    <property type="entry name" value="Thiolase-like"/>
    <property type="match status" value="1"/>
</dbReference>
<feature type="domain" description="Ketosynthase family 3 (KS3)" evidence="8">
    <location>
        <begin position="6"/>
        <end position="434"/>
    </location>
</feature>
<keyword evidence="5" id="KW-0443">Lipid metabolism</keyword>
<accession>A0A2T0SEL8</accession>
<evidence type="ECO:0000256" key="3">
    <source>
        <dbReference type="ARBA" id="ARBA00022679"/>
    </source>
</evidence>
<dbReference type="EMBL" id="PVZG01000002">
    <property type="protein sequence ID" value="PRY31850.1"/>
    <property type="molecule type" value="Genomic_DNA"/>
</dbReference>
<dbReference type="SMART" id="SM00825">
    <property type="entry name" value="PKS_KS"/>
    <property type="match status" value="1"/>
</dbReference>
<dbReference type="Pfam" id="PF00109">
    <property type="entry name" value="ketoacyl-synt"/>
    <property type="match status" value="1"/>
</dbReference>
<keyword evidence="3 7" id="KW-0808">Transferase</keyword>
<comment type="similarity">
    <text evidence="7">Belongs to the thiolase-like superfamily. Beta-ketoacyl-ACP synthases family.</text>
</comment>
<dbReference type="GO" id="GO:0004315">
    <property type="term" value="F:3-oxoacyl-[acyl-carrier-protein] synthase activity"/>
    <property type="evidence" value="ECO:0007669"/>
    <property type="project" value="InterPro"/>
</dbReference>
<dbReference type="Proteomes" id="UP000239209">
    <property type="component" value="Unassembled WGS sequence"/>
</dbReference>
<name>A0A2T0SEL8_9ACTN</name>
<reference evidence="9 10" key="1">
    <citation type="submission" date="2018-03" db="EMBL/GenBank/DDBJ databases">
        <title>Genomic Encyclopedia of Archaeal and Bacterial Type Strains, Phase II (KMG-II): from individual species to whole genera.</title>
        <authorList>
            <person name="Goeker M."/>
        </authorList>
    </citation>
    <scope>NUCLEOTIDE SEQUENCE [LARGE SCALE GENOMIC DNA]</scope>
    <source>
        <strain evidence="9 10">DSM 45348</strain>
    </source>
</reference>
<dbReference type="Gene3D" id="3.40.47.10">
    <property type="match status" value="1"/>
</dbReference>
<comment type="caution">
    <text evidence="9">The sequence shown here is derived from an EMBL/GenBank/DDBJ whole genome shotgun (WGS) entry which is preliminary data.</text>
</comment>
<dbReference type="PROSITE" id="PS00606">
    <property type="entry name" value="KS3_1"/>
    <property type="match status" value="1"/>
</dbReference>
<keyword evidence="4" id="KW-0276">Fatty acid metabolism</keyword>
<dbReference type="InterPro" id="IPR016039">
    <property type="entry name" value="Thiolase-like"/>
</dbReference>
<gene>
    <name evidence="9" type="ORF">CLV70_10261</name>
</gene>